<protein>
    <submittedName>
        <fullName evidence="2">Uncharacterized protein</fullName>
    </submittedName>
</protein>
<dbReference type="EMBL" id="CM031819">
    <property type="protein sequence ID" value="KAG6637697.1"/>
    <property type="molecule type" value="Genomic_DNA"/>
</dbReference>
<keyword evidence="3" id="KW-1185">Reference proteome</keyword>
<dbReference type="PANTHER" id="PTHR33923:SF3">
    <property type="entry name" value="CALMODULIN BINDING PROTEIN PICBP"/>
    <property type="match status" value="1"/>
</dbReference>
<dbReference type="GO" id="GO:0005516">
    <property type="term" value="F:calmodulin binding"/>
    <property type="evidence" value="ECO:0007669"/>
    <property type="project" value="InterPro"/>
</dbReference>
<accession>A0A8T1P9P5</accession>
<proteinExistence type="predicted"/>
<evidence type="ECO:0000313" key="2">
    <source>
        <dbReference type="EMBL" id="KAG6637697.1"/>
    </source>
</evidence>
<reference evidence="2" key="1">
    <citation type="submission" date="2020-12" db="EMBL/GenBank/DDBJ databases">
        <title>WGS assembly of Carya illinoinensis cv. Pawnee.</title>
        <authorList>
            <person name="Platts A."/>
            <person name="Shu S."/>
            <person name="Wright S."/>
            <person name="Barry K."/>
            <person name="Edger P."/>
            <person name="Pires J.C."/>
            <person name="Schmutz J."/>
        </authorList>
    </citation>
    <scope>NUCLEOTIDE SEQUENCE</scope>
    <source>
        <tissue evidence="2">Leaf</tissue>
    </source>
</reference>
<comment type="caution">
    <text evidence="2">The sequence shown here is derived from an EMBL/GenBank/DDBJ whole genome shotgun (WGS) entry which is preliminary data.</text>
</comment>
<evidence type="ECO:0000313" key="3">
    <source>
        <dbReference type="Proteomes" id="UP000811609"/>
    </source>
</evidence>
<dbReference type="PANTHER" id="PTHR33923">
    <property type="entry name" value="CALMODULIN-BINDING PROTEIN-RELATED"/>
    <property type="match status" value="1"/>
</dbReference>
<dbReference type="InterPro" id="IPR044681">
    <property type="entry name" value="PICBP-like"/>
</dbReference>
<name>A0A8T1P9P5_CARIL</name>
<evidence type="ECO:0000256" key="1">
    <source>
        <dbReference type="SAM" id="MobiDB-lite"/>
    </source>
</evidence>
<dbReference type="AlphaFoldDB" id="A0A8T1P9P5"/>
<sequence length="162" mass="18710">MNVPAPRNLNRRMTYSLKFQSTNLPTDLAFMPQKRKRYTYCFLHGRNHNIAPPLKCFVSMRRRLLKTQKSMKRENQLHKGKCYGKMKKEIPSSKMLHNGDPVVGNASNIVLSPVKQKARRELLANSHAEEPKGIANRVGISGRENEDLGDFKGQFSKWRDTR</sequence>
<organism evidence="2 3">
    <name type="scientific">Carya illinoinensis</name>
    <name type="common">Pecan</name>
    <dbReference type="NCBI Taxonomy" id="32201"/>
    <lineage>
        <taxon>Eukaryota</taxon>
        <taxon>Viridiplantae</taxon>
        <taxon>Streptophyta</taxon>
        <taxon>Embryophyta</taxon>
        <taxon>Tracheophyta</taxon>
        <taxon>Spermatophyta</taxon>
        <taxon>Magnoliopsida</taxon>
        <taxon>eudicotyledons</taxon>
        <taxon>Gunneridae</taxon>
        <taxon>Pentapetalae</taxon>
        <taxon>rosids</taxon>
        <taxon>fabids</taxon>
        <taxon>Fagales</taxon>
        <taxon>Juglandaceae</taxon>
        <taxon>Carya</taxon>
    </lineage>
</organism>
<dbReference type="Proteomes" id="UP000811609">
    <property type="component" value="Chromosome 11"/>
</dbReference>
<feature type="region of interest" description="Disordered" evidence="1">
    <location>
        <begin position="126"/>
        <end position="162"/>
    </location>
</feature>
<gene>
    <name evidence="2" type="ORF">CIPAW_11G196300</name>
</gene>